<dbReference type="EMBL" id="PIOC01000020">
    <property type="protein sequence ID" value="RDW17358.1"/>
    <property type="molecule type" value="Genomic_DNA"/>
</dbReference>
<evidence type="ECO:0000259" key="1">
    <source>
        <dbReference type="Pfam" id="PF08818"/>
    </source>
</evidence>
<dbReference type="AlphaFoldDB" id="A0A3D8PQ26"/>
<dbReference type="InterPro" id="IPR014922">
    <property type="entry name" value="YdhG-like"/>
</dbReference>
<dbReference type="Proteomes" id="UP000257143">
    <property type="component" value="Unassembled WGS sequence"/>
</dbReference>
<dbReference type="Gene3D" id="3.90.1150.200">
    <property type="match status" value="1"/>
</dbReference>
<dbReference type="Pfam" id="PF08818">
    <property type="entry name" value="DUF1801"/>
    <property type="match status" value="1"/>
</dbReference>
<evidence type="ECO:0000313" key="3">
    <source>
        <dbReference type="Proteomes" id="UP000257143"/>
    </source>
</evidence>
<keyword evidence="3" id="KW-1185">Reference proteome</keyword>
<comment type="caution">
    <text evidence="2">The sequence shown here is derived from an EMBL/GenBank/DDBJ whole genome shotgun (WGS) entry which is preliminary data.</text>
</comment>
<name>A0A3D8PQ26_9BACI</name>
<sequence>MTLNKSEEVDQLINTLPADIQEITICLRNLIFAASENLTEEIKWGKPSYSMNGNVCYLQPSKKHVNLGFYLGTNLKDEESLLEGTGKKMRHIRITKLEEIQTEKFNVLIQNAIAQNTSII</sequence>
<reference evidence="3" key="1">
    <citation type="submission" date="2017-11" db="EMBL/GenBank/DDBJ databases">
        <authorList>
            <person name="Zhu W."/>
        </authorList>
    </citation>
    <scope>NUCLEOTIDE SEQUENCE [LARGE SCALE GENOMIC DNA]</scope>
    <source>
        <strain evidence="3">CAU 1183</strain>
    </source>
</reference>
<protein>
    <recommendedName>
        <fullName evidence="1">YdhG-like domain-containing protein</fullName>
    </recommendedName>
</protein>
<dbReference type="SUPFAM" id="SSF159888">
    <property type="entry name" value="YdhG-like"/>
    <property type="match status" value="1"/>
</dbReference>
<gene>
    <name evidence="2" type="ORF">CWR48_14265</name>
</gene>
<proteinExistence type="predicted"/>
<organism evidence="2 3">
    <name type="scientific">Oceanobacillus arenosus</name>
    <dbReference type="NCBI Taxonomy" id="1229153"/>
    <lineage>
        <taxon>Bacteria</taxon>
        <taxon>Bacillati</taxon>
        <taxon>Bacillota</taxon>
        <taxon>Bacilli</taxon>
        <taxon>Bacillales</taxon>
        <taxon>Bacillaceae</taxon>
        <taxon>Oceanobacillus</taxon>
    </lineage>
</organism>
<dbReference type="OrthoDB" id="9811812at2"/>
<accession>A0A3D8PQ26</accession>
<feature type="domain" description="YdhG-like" evidence="1">
    <location>
        <begin position="22"/>
        <end position="113"/>
    </location>
</feature>
<dbReference type="RefSeq" id="WP_115773957.1">
    <property type="nucleotide sequence ID" value="NZ_PIOC01000020.1"/>
</dbReference>
<evidence type="ECO:0000313" key="2">
    <source>
        <dbReference type="EMBL" id="RDW17358.1"/>
    </source>
</evidence>